<name>A0ABC8KZ13_ERUVS</name>
<protein>
    <submittedName>
        <fullName evidence="1">Uncharacterized protein</fullName>
    </submittedName>
</protein>
<evidence type="ECO:0000313" key="2">
    <source>
        <dbReference type="Proteomes" id="UP001642260"/>
    </source>
</evidence>
<dbReference type="Proteomes" id="UP001642260">
    <property type="component" value="Unassembled WGS sequence"/>
</dbReference>
<proteinExistence type="predicted"/>
<sequence>MKSSERQTDNNGSISFLQTMGRNLRTASVSEVYSAVELSPSKDTIVRKMVELTDYQLPGSNTNWNGFVATPPPQSPPFS</sequence>
<accession>A0ABC8KZ13</accession>
<dbReference type="AlphaFoldDB" id="A0ABC8KZ13"/>
<organism evidence="1 2">
    <name type="scientific">Eruca vesicaria subsp. sativa</name>
    <name type="common">Garden rocket</name>
    <name type="synonym">Eruca sativa</name>
    <dbReference type="NCBI Taxonomy" id="29727"/>
    <lineage>
        <taxon>Eukaryota</taxon>
        <taxon>Viridiplantae</taxon>
        <taxon>Streptophyta</taxon>
        <taxon>Embryophyta</taxon>
        <taxon>Tracheophyta</taxon>
        <taxon>Spermatophyta</taxon>
        <taxon>Magnoliopsida</taxon>
        <taxon>eudicotyledons</taxon>
        <taxon>Gunneridae</taxon>
        <taxon>Pentapetalae</taxon>
        <taxon>rosids</taxon>
        <taxon>malvids</taxon>
        <taxon>Brassicales</taxon>
        <taxon>Brassicaceae</taxon>
        <taxon>Brassiceae</taxon>
        <taxon>Eruca</taxon>
    </lineage>
</organism>
<comment type="caution">
    <text evidence="1">The sequence shown here is derived from an EMBL/GenBank/DDBJ whole genome shotgun (WGS) entry which is preliminary data.</text>
</comment>
<keyword evidence="2" id="KW-1185">Reference proteome</keyword>
<dbReference type="EMBL" id="CAKOAT010298488">
    <property type="protein sequence ID" value="CAH8361143.1"/>
    <property type="molecule type" value="Genomic_DNA"/>
</dbReference>
<gene>
    <name evidence="1" type="ORF">ERUC_LOCUS26899</name>
</gene>
<evidence type="ECO:0000313" key="1">
    <source>
        <dbReference type="EMBL" id="CAH8361143.1"/>
    </source>
</evidence>
<reference evidence="1 2" key="1">
    <citation type="submission" date="2022-03" db="EMBL/GenBank/DDBJ databases">
        <authorList>
            <person name="Macdonald S."/>
            <person name="Ahmed S."/>
            <person name="Newling K."/>
        </authorList>
    </citation>
    <scope>NUCLEOTIDE SEQUENCE [LARGE SCALE GENOMIC DNA]</scope>
</reference>